<evidence type="ECO:0000256" key="1">
    <source>
        <dbReference type="PIRSR" id="PIRSR607822-1"/>
    </source>
</evidence>
<keyword evidence="1" id="KW-0862">Zinc</keyword>
<gene>
    <name evidence="3" type="ORF">GCM10011487_22120</name>
</gene>
<dbReference type="SMART" id="SM01260">
    <property type="entry name" value="LANC_like"/>
    <property type="match status" value="1"/>
</dbReference>
<evidence type="ECO:0000259" key="2">
    <source>
        <dbReference type="Pfam" id="PF13575"/>
    </source>
</evidence>
<organism evidence="3 4">
    <name type="scientific">Steroidobacter agaridevorans</name>
    <dbReference type="NCBI Taxonomy" id="2695856"/>
    <lineage>
        <taxon>Bacteria</taxon>
        <taxon>Pseudomonadati</taxon>
        <taxon>Pseudomonadota</taxon>
        <taxon>Gammaproteobacteria</taxon>
        <taxon>Steroidobacterales</taxon>
        <taxon>Steroidobacteraceae</taxon>
        <taxon>Steroidobacter</taxon>
    </lineage>
</organism>
<dbReference type="GO" id="GO:0031179">
    <property type="term" value="P:peptide modification"/>
    <property type="evidence" value="ECO:0007669"/>
    <property type="project" value="InterPro"/>
</dbReference>
<dbReference type="PRINTS" id="PR01955">
    <property type="entry name" value="LANCFRANKIA"/>
</dbReference>
<feature type="binding site" evidence="1">
    <location>
        <position position="1025"/>
    </location>
    <ligand>
        <name>Zn(2+)</name>
        <dbReference type="ChEBI" id="CHEBI:29105"/>
    </ligand>
</feature>
<dbReference type="SUPFAM" id="SSF158745">
    <property type="entry name" value="LanC-like"/>
    <property type="match status" value="1"/>
</dbReference>
<dbReference type="AlphaFoldDB" id="A0A829YC87"/>
<keyword evidence="1" id="KW-0479">Metal-binding</keyword>
<comment type="caution">
    <text evidence="3">The sequence shown here is derived from an EMBL/GenBank/DDBJ whole genome shotgun (WGS) entry which is preliminary data.</text>
</comment>
<dbReference type="Pfam" id="PF13575">
    <property type="entry name" value="DUF4135"/>
    <property type="match status" value="1"/>
</dbReference>
<dbReference type="GO" id="GO:0005975">
    <property type="term" value="P:carbohydrate metabolic process"/>
    <property type="evidence" value="ECO:0007669"/>
    <property type="project" value="InterPro"/>
</dbReference>
<dbReference type="CDD" id="cd04792">
    <property type="entry name" value="LanM-like"/>
    <property type="match status" value="1"/>
</dbReference>
<dbReference type="GO" id="GO:0046872">
    <property type="term" value="F:metal ion binding"/>
    <property type="evidence" value="ECO:0007669"/>
    <property type="project" value="UniProtKB-KW"/>
</dbReference>
<dbReference type="PRINTS" id="PR01950">
    <property type="entry name" value="LANCSUPER"/>
</dbReference>
<keyword evidence="4" id="KW-1185">Reference proteome</keyword>
<proteinExistence type="predicted"/>
<dbReference type="Pfam" id="PF05147">
    <property type="entry name" value="LANC_like"/>
    <property type="match status" value="1"/>
</dbReference>
<dbReference type="NCBIfam" id="TIGR03897">
    <property type="entry name" value="lanti_2_LanM"/>
    <property type="match status" value="1"/>
</dbReference>
<protein>
    <submittedName>
        <fullName evidence="3">Lanthionine synthetase</fullName>
    </submittedName>
</protein>
<dbReference type="EMBL" id="BLJN01000002">
    <property type="protein sequence ID" value="GFE80212.1"/>
    <property type="molecule type" value="Genomic_DNA"/>
</dbReference>
<evidence type="ECO:0000313" key="3">
    <source>
        <dbReference type="EMBL" id="GFE80212.1"/>
    </source>
</evidence>
<dbReference type="InterPro" id="IPR007822">
    <property type="entry name" value="LANC-like"/>
</dbReference>
<evidence type="ECO:0000313" key="4">
    <source>
        <dbReference type="Proteomes" id="UP000445000"/>
    </source>
</evidence>
<dbReference type="InterPro" id="IPR017146">
    <property type="entry name" value="Lanti_2_LanM"/>
</dbReference>
<accession>A0A829YC87</accession>
<dbReference type="InterPro" id="IPR012341">
    <property type="entry name" value="6hp_glycosidase-like_sf"/>
</dbReference>
<feature type="binding site" evidence="1">
    <location>
        <position position="980"/>
    </location>
    <ligand>
        <name>Zn(2+)</name>
        <dbReference type="ChEBI" id="CHEBI:29105"/>
    </ligand>
</feature>
<dbReference type="Gene3D" id="1.50.10.10">
    <property type="match status" value="1"/>
</dbReference>
<dbReference type="Proteomes" id="UP000445000">
    <property type="component" value="Unassembled WGS sequence"/>
</dbReference>
<sequence length="1109" mass="121757">MVRRRPVSFDPLHVMLMNAVTALDVSSASLPEPHPVLATIEARARFLWERVGESGATGLSTPEALNRWIRWQYVAGDEAALHKRLQWDSLDPAAAQAALDTPAARAKGAFASWVALASAMMSAARDMQPGISDPILDSRHPTPYEDLLLPMIHVARTRLRDQSHPSHRIADSAMRYLERSLLGRLAQLCIPTFHAEFVKDLPFGEALLNALDERPAESAPRTERYRSFVQRHLRDGFTQLFLGYPVLARLIATVIEFWVEAGAELLSRLSADEAAIARIFESPDGQTPGRVVKIDCSLSDPHERGRSVAMLTFASGLRVVYKPKDVALESVFGDLIRWCNERSGLPHLRSAQVLERGGYGWVEFMSAVPCADEHEARLFYTRAGSLLALLYILRATDCHYENIVAHGAFPVLVDMETLLHHEPKLIDDSAMSEQLEGHAVQTLFNSVLRTGLLPRWEAGQDLRSAYDISGLGGAEDHAGPRQVTRWVDVNTDSMRLVTREVQTPWGKNVALLGEQPLSPHHYQQQIVEGFTAMYRFLAARADDLLTAPSPLLALRNRPVRFIFRRTRTYGAILEAATAPEHLTDGADFSIELDHLARAFLVAQDRPTAFPILRAEHRSMQQLDVPLFTASADADALTTGSPLPVHDYFRRSSFDDVRLQIQRMSDADLSLQVAIINGAFDAKIATVASRSGSTWKAQAMPVPSRQQLIAEAVRIGEELTARAIPSGDGGVNWIGLEFIPHVERFQQIVLNNSLCDGRGGVALFLAALSKMTGDGRFAESAYSALSSIKKQIHALDRQSQVQVARLTGIGGATGIASTVYSLVQVARFLGNEALLDDAERMASWLTPELIAADEQLDVMSGAAGAVLALCALYETNGSSDALEIARSCARHLVSRQGADPNFPLAWKGLWPRPLTGYSHGAAGVAYALYRLFHLTRDESCLMAANKAVAYEAALFDPTRGNWPDFRSKADTSERIFAIRWCHGAPGIGLGRLGAARYIDDRQVQLDISHALETTAACELTAIDHLCCGNFGRIEVLLVGAEQCQQDHWRHTAYVNAANVIARAGQKGAYQLFPNLPCTVFNPGFLAGSAGIGYQLLRLADPSLPSVLLWE</sequence>
<name>A0A829YC87_9GAMM</name>
<reference evidence="4" key="1">
    <citation type="submission" date="2020-01" db="EMBL/GenBank/DDBJ databases">
        <title>'Steroidobacter agaridevorans' sp. nov., agar-degrading bacteria isolated from rhizosphere soils.</title>
        <authorList>
            <person name="Ikenaga M."/>
            <person name="Kataoka M."/>
            <person name="Murouchi A."/>
            <person name="Katsuragi S."/>
            <person name="Sakai M."/>
        </authorList>
    </citation>
    <scope>NUCLEOTIDE SEQUENCE [LARGE SCALE GENOMIC DNA]</scope>
    <source>
        <strain evidence="4">YU21-B</strain>
    </source>
</reference>
<dbReference type="InterPro" id="IPR025410">
    <property type="entry name" value="Lant_dehyd"/>
</dbReference>
<feature type="domain" description="Lantibiotic biosynthesis protein dehydration" evidence="2">
    <location>
        <begin position="244"/>
        <end position="629"/>
    </location>
</feature>
<dbReference type="PIRSF" id="PIRSF037228">
    <property type="entry name" value="Lant_mod_RumM"/>
    <property type="match status" value="1"/>
</dbReference>